<evidence type="ECO:0000256" key="5">
    <source>
        <dbReference type="ARBA" id="ARBA00022490"/>
    </source>
</evidence>
<evidence type="ECO:0000256" key="9">
    <source>
        <dbReference type="ARBA" id="ARBA00022777"/>
    </source>
</evidence>
<evidence type="ECO:0000256" key="3">
    <source>
        <dbReference type="ARBA" id="ARBA00006485"/>
    </source>
</evidence>
<evidence type="ECO:0000256" key="16">
    <source>
        <dbReference type="ARBA" id="ARBA00042858"/>
    </source>
</evidence>
<dbReference type="SUPFAM" id="SSF56112">
    <property type="entry name" value="Protein kinase-like (PK-like)"/>
    <property type="match status" value="1"/>
</dbReference>
<reference evidence="20 21" key="1">
    <citation type="submission" date="2020-04" db="EMBL/GenBank/DDBJ databases">
        <title>Perkinsus olseni comparative genomics.</title>
        <authorList>
            <person name="Bogema D.R."/>
        </authorList>
    </citation>
    <scope>NUCLEOTIDE SEQUENCE [LARGE SCALE GENOMIC DNA]</scope>
    <source>
        <strain evidence="20">00978-12</strain>
    </source>
</reference>
<keyword evidence="8" id="KW-0547">Nucleotide-binding</keyword>
<dbReference type="GO" id="GO:0080090">
    <property type="term" value="P:regulation of primary metabolic process"/>
    <property type="evidence" value="ECO:0007669"/>
    <property type="project" value="UniProtKB-ARBA"/>
</dbReference>
<evidence type="ECO:0000256" key="18">
    <source>
        <dbReference type="SAM" id="MobiDB-lite"/>
    </source>
</evidence>
<protein>
    <recommendedName>
        <fullName evidence="14">Cyclin-dependent kinase 2 homolog</fullName>
    </recommendedName>
    <alternativeName>
        <fullName evidence="15">Cell division control protein 2 homolog</fullName>
    </alternativeName>
    <alternativeName>
        <fullName evidence="4">Proteasome subunit alpha type-2</fullName>
    </alternativeName>
    <alternativeName>
        <fullName evidence="16">cdc2-related kinase 2</fullName>
    </alternativeName>
</protein>
<evidence type="ECO:0000313" key="21">
    <source>
        <dbReference type="Proteomes" id="UP000541610"/>
    </source>
</evidence>
<dbReference type="InterPro" id="IPR001353">
    <property type="entry name" value="Proteasome_sua/b"/>
</dbReference>
<dbReference type="CDD" id="cd07843">
    <property type="entry name" value="STKc_CDC2L1"/>
    <property type="match status" value="1"/>
</dbReference>
<dbReference type="NCBIfam" id="NF003075">
    <property type="entry name" value="PRK03996.1"/>
    <property type="match status" value="1"/>
</dbReference>
<name>A0A7J6NXY3_PEROL</name>
<accession>A0A7J6NXY3</accession>
<keyword evidence="7" id="KW-0808">Transferase</keyword>
<feature type="compositionally biased region" description="Basic and acidic residues" evidence="18">
    <location>
        <begin position="689"/>
        <end position="701"/>
    </location>
</feature>
<dbReference type="InterPro" id="IPR000426">
    <property type="entry name" value="Proteasome_asu_N"/>
</dbReference>
<evidence type="ECO:0000256" key="2">
    <source>
        <dbReference type="ARBA" id="ARBA00004496"/>
    </source>
</evidence>
<evidence type="ECO:0000256" key="11">
    <source>
        <dbReference type="ARBA" id="ARBA00022942"/>
    </source>
</evidence>
<feature type="region of interest" description="Disordered" evidence="18">
    <location>
        <begin position="264"/>
        <end position="311"/>
    </location>
</feature>
<evidence type="ECO:0000256" key="6">
    <source>
        <dbReference type="ARBA" id="ARBA00022527"/>
    </source>
</evidence>
<evidence type="ECO:0000256" key="14">
    <source>
        <dbReference type="ARBA" id="ARBA00039612"/>
    </source>
</evidence>
<feature type="domain" description="Protein kinase" evidence="19">
    <location>
        <begin position="321"/>
        <end position="624"/>
    </location>
</feature>
<dbReference type="Pfam" id="PF00069">
    <property type="entry name" value="Pkinase"/>
    <property type="match status" value="1"/>
</dbReference>
<organism evidence="20 21">
    <name type="scientific">Perkinsus olseni</name>
    <name type="common">Perkinsus atlanticus</name>
    <dbReference type="NCBI Taxonomy" id="32597"/>
    <lineage>
        <taxon>Eukaryota</taxon>
        <taxon>Sar</taxon>
        <taxon>Alveolata</taxon>
        <taxon>Perkinsozoa</taxon>
        <taxon>Perkinsea</taxon>
        <taxon>Perkinsida</taxon>
        <taxon>Perkinsidae</taxon>
        <taxon>Perkinsus</taxon>
    </lineage>
</organism>
<evidence type="ECO:0000256" key="1">
    <source>
        <dbReference type="ARBA" id="ARBA00004123"/>
    </source>
</evidence>
<dbReference type="InterPro" id="IPR008271">
    <property type="entry name" value="Ser/Thr_kinase_AS"/>
</dbReference>
<comment type="similarity">
    <text evidence="17">Belongs to the peptidase T1A family.</text>
</comment>
<dbReference type="EMBL" id="JABANP010000143">
    <property type="protein sequence ID" value="KAF4688729.1"/>
    <property type="molecule type" value="Genomic_DNA"/>
</dbReference>
<feature type="compositionally biased region" description="Basic and acidic residues" evidence="18">
    <location>
        <begin position="285"/>
        <end position="296"/>
    </location>
</feature>
<dbReference type="InterPro" id="IPR000719">
    <property type="entry name" value="Prot_kinase_dom"/>
</dbReference>
<dbReference type="Pfam" id="PF10584">
    <property type="entry name" value="Proteasome_A_N"/>
    <property type="match status" value="1"/>
</dbReference>
<dbReference type="InterPro" id="IPR029055">
    <property type="entry name" value="Ntn_hydrolases_N"/>
</dbReference>
<dbReference type="Gene3D" id="1.10.510.10">
    <property type="entry name" value="Transferase(Phosphotransferase) domain 1"/>
    <property type="match status" value="1"/>
</dbReference>
<dbReference type="GO" id="GO:0005737">
    <property type="term" value="C:cytoplasm"/>
    <property type="evidence" value="ECO:0007669"/>
    <property type="project" value="UniProtKB-SubCell"/>
</dbReference>
<keyword evidence="5" id="KW-0963">Cytoplasm</keyword>
<dbReference type="SMART" id="SM00220">
    <property type="entry name" value="S_TKc"/>
    <property type="match status" value="1"/>
</dbReference>
<dbReference type="PROSITE" id="PS51475">
    <property type="entry name" value="PROTEASOME_ALPHA_2"/>
    <property type="match status" value="1"/>
</dbReference>
<comment type="subcellular location">
    <subcellularLocation>
        <location evidence="2">Cytoplasm</location>
    </subcellularLocation>
    <subcellularLocation>
        <location evidence="1">Nucleus</location>
    </subcellularLocation>
</comment>
<dbReference type="PROSITE" id="PS50011">
    <property type="entry name" value="PROTEIN_KINASE_DOM"/>
    <property type="match status" value="1"/>
</dbReference>
<dbReference type="Gene3D" id="3.30.200.20">
    <property type="entry name" value="Phosphorylase Kinase, domain 1"/>
    <property type="match status" value="1"/>
</dbReference>
<dbReference type="GO" id="GO:0010556">
    <property type="term" value="P:regulation of macromolecule biosynthetic process"/>
    <property type="evidence" value="ECO:0007669"/>
    <property type="project" value="UniProtKB-ARBA"/>
</dbReference>
<keyword evidence="11 17" id="KW-0647">Proteasome</keyword>
<dbReference type="InterPro" id="IPR045267">
    <property type="entry name" value="CDK11/PITSLRE_STKc"/>
</dbReference>
<proteinExistence type="inferred from homology"/>
<dbReference type="PANTHER" id="PTHR24056:SF107">
    <property type="entry name" value="CYCLIN-DEPENDENT KINASE 11A-RELATED"/>
    <property type="match status" value="1"/>
</dbReference>
<dbReference type="PROSITE" id="PS00388">
    <property type="entry name" value="PROTEASOME_ALPHA_1"/>
    <property type="match status" value="1"/>
</dbReference>
<dbReference type="GO" id="GO:0004674">
    <property type="term" value="F:protein serine/threonine kinase activity"/>
    <property type="evidence" value="ECO:0007669"/>
    <property type="project" value="UniProtKB-KW"/>
</dbReference>
<dbReference type="Pfam" id="PF00227">
    <property type="entry name" value="Proteasome"/>
    <property type="match status" value="1"/>
</dbReference>
<dbReference type="AlphaFoldDB" id="A0A7J6NXY3"/>
<dbReference type="GO" id="GO:0019773">
    <property type="term" value="C:proteasome core complex, alpha-subunit complex"/>
    <property type="evidence" value="ECO:0007669"/>
    <property type="project" value="UniProtKB-UniRule"/>
</dbReference>
<dbReference type="InterPro" id="IPR050108">
    <property type="entry name" value="CDK"/>
</dbReference>
<evidence type="ECO:0000256" key="13">
    <source>
        <dbReference type="ARBA" id="ARBA00038543"/>
    </source>
</evidence>
<dbReference type="FunFam" id="3.30.200.20:FF:000172">
    <property type="entry name" value="cyclin-dependent kinase G-2 isoform X1"/>
    <property type="match status" value="1"/>
</dbReference>
<evidence type="ECO:0000256" key="7">
    <source>
        <dbReference type="ARBA" id="ARBA00022679"/>
    </source>
</evidence>
<feature type="region of interest" description="Disordered" evidence="18">
    <location>
        <begin position="624"/>
        <end position="720"/>
    </location>
</feature>
<keyword evidence="9" id="KW-0418">Kinase</keyword>
<gene>
    <name evidence="20" type="ORF">FOZ60_002471</name>
</gene>
<evidence type="ECO:0000256" key="8">
    <source>
        <dbReference type="ARBA" id="ARBA00022741"/>
    </source>
</evidence>
<dbReference type="FunFam" id="1.10.510.10:FF:000624">
    <property type="entry name" value="Mitogen-activated protein kinase"/>
    <property type="match status" value="1"/>
</dbReference>
<sequence>MDSEYSFSLTTFSPSGKLGQIEYALNAVSMGKPALGIKAKNGVVLATEKKFQTILAEEDSVRKVDNFTNRIGCVFAGMPPDFRVILSRGRKQAQQYWCTYEDEIPVRQLTREVANVMQEFTQSGGVRPFGISLMIAGWDETEGPQLYQVDPSGAFFGWKASAIGKNYANAKSFLEKRYSEDIELEDAIHTAILTLKEGFEGAINEHNIEIGIVSSEEKKFRVLTPAEIKDYLSEVELFLHALLGLARSMTRTFGLGLKTHTHPMAAADDDGSQSRLTMDLTPSMDSKEVEPREAASRDGMAGHPGRPHIPVLDGCRSVENYEKLNRIDEGTYGVVYRAREKSSGKICALKQVKLREQDDSSGFPLTALREVDTLLRLRHENIITVSEVAVGARSTQIYMVMEYMEHELKDLLEHLTPDEGLRQAEVKSLVVQLLSGVAYMHERWIIHRDLKTSNLLFNNRGVLKICDFGLARQYSEPIDPMTRKVVTLWYRAPELLLGPEDYKYTTAIDMWSCGCIVGEIIRRDPLFAEASEVEVLEKILDLVGTPNVNRQWPEFRSYVTAKGLKIRTRQPNWRSAAIGFPQAGIVSAVSCPLTHIGLDLMQGLLDLNPATRLTAKAALNHPWLTQEKPAPRERESMRQFVEGNNKLHDRRKRKNRSDNLEEEHDLKAQPHGAEGDSYVFGSESVNVEKYLRQLDKQREAETQSEQASGDGRPPEKLPRR</sequence>
<dbReference type="PANTHER" id="PTHR24056">
    <property type="entry name" value="CELL DIVISION PROTEIN KINASE"/>
    <property type="match status" value="1"/>
</dbReference>
<dbReference type="GO" id="GO:0006511">
    <property type="term" value="P:ubiquitin-dependent protein catabolic process"/>
    <property type="evidence" value="ECO:0007669"/>
    <property type="project" value="InterPro"/>
</dbReference>
<dbReference type="OrthoDB" id="1732493at2759"/>
<keyword evidence="12" id="KW-0539">Nucleus</keyword>
<dbReference type="GO" id="GO:0005524">
    <property type="term" value="F:ATP binding"/>
    <property type="evidence" value="ECO:0007669"/>
    <property type="project" value="UniProtKB-KW"/>
</dbReference>
<dbReference type="GO" id="GO:0007346">
    <property type="term" value="P:regulation of mitotic cell cycle"/>
    <property type="evidence" value="ECO:0007669"/>
    <property type="project" value="TreeGrafter"/>
</dbReference>
<evidence type="ECO:0000256" key="17">
    <source>
        <dbReference type="PROSITE-ProRule" id="PRU00808"/>
    </source>
</evidence>
<dbReference type="FunFam" id="3.60.20.10:FF:000012">
    <property type="entry name" value="Proteasome subunit alpha type"/>
    <property type="match status" value="1"/>
</dbReference>
<feature type="compositionally biased region" description="Basic and acidic residues" evidence="18">
    <location>
        <begin position="656"/>
        <end position="668"/>
    </location>
</feature>
<dbReference type="InterPro" id="IPR023332">
    <property type="entry name" value="Proteasome_alpha-type"/>
</dbReference>
<comment type="caution">
    <text evidence="20">The sequence shown here is derived from an EMBL/GenBank/DDBJ whole genome shotgun (WGS) entry which is preliminary data.</text>
</comment>
<dbReference type="CDD" id="cd03750">
    <property type="entry name" value="proteasome_alpha_type_2"/>
    <property type="match status" value="1"/>
</dbReference>
<evidence type="ECO:0000313" key="20">
    <source>
        <dbReference type="EMBL" id="KAF4688729.1"/>
    </source>
</evidence>
<dbReference type="SMART" id="SM00948">
    <property type="entry name" value="Proteasome_A_N"/>
    <property type="match status" value="1"/>
</dbReference>
<comment type="subunit">
    <text evidence="13">May form a complex composed of at least the catalytic subunit CRK2 and a cyclin.</text>
</comment>
<evidence type="ECO:0000256" key="12">
    <source>
        <dbReference type="ARBA" id="ARBA00023242"/>
    </source>
</evidence>
<comment type="similarity">
    <text evidence="3">Belongs to the protein kinase superfamily. CMGC Ser/Thr protein kinase family. CDC2/CDKX subfamily.</text>
</comment>
<dbReference type="Gene3D" id="3.60.20.10">
    <property type="entry name" value="Glutamine Phosphoribosylpyrophosphate, subunit 1, domain 1"/>
    <property type="match status" value="1"/>
</dbReference>
<evidence type="ECO:0000259" key="19">
    <source>
        <dbReference type="PROSITE" id="PS50011"/>
    </source>
</evidence>
<evidence type="ECO:0000256" key="4">
    <source>
        <dbReference type="ARBA" id="ARBA00021337"/>
    </source>
</evidence>
<dbReference type="Proteomes" id="UP000541610">
    <property type="component" value="Unassembled WGS sequence"/>
</dbReference>
<dbReference type="InterPro" id="IPR011009">
    <property type="entry name" value="Kinase-like_dom_sf"/>
</dbReference>
<evidence type="ECO:0000256" key="15">
    <source>
        <dbReference type="ARBA" id="ARBA00041902"/>
    </source>
</evidence>
<keyword evidence="6" id="KW-0723">Serine/threonine-protein kinase</keyword>
<keyword evidence="10" id="KW-0067">ATP-binding</keyword>
<dbReference type="PROSITE" id="PS00108">
    <property type="entry name" value="PROTEIN_KINASE_ST"/>
    <property type="match status" value="1"/>
</dbReference>
<dbReference type="SUPFAM" id="SSF56235">
    <property type="entry name" value="N-terminal nucleophile aminohydrolases (Ntn hydrolases)"/>
    <property type="match status" value="1"/>
</dbReference>
<evidence type="ECO:0000256" key="10">
    <source>
        <dbReference type="ARBA" id="ARBA00022840"/>
    </source>
</evidence>
<dbReference type="GO" id="GO:0005634">
    <property type="term" value="C:nucleus"/>
    <property type="evidence" value="ECO:0007669"/>
    <property type="project" value="UniProtKB-SubCell"/>
</dbReference>